<dbReference type="InterPro" id="IPR051446">
    <property type="entry name" value="HTH_trans_reg/aminotransferase"/>
</dbReference>
<protein>
    <submittedName>
        <fullName evidence="2">Aminotransferase class I/II-fold pyridoxal phosphate-dependent enzyme</fullName>
    </submittedName>
</protein>
<evidence type="ECO:0000259" key="1">
    <source>
        <dbReference type="Pfam" id="PF00155"/>
    </source>
</evidence>
<name>A0A7X4GQS9_9BURK</name>
<dbReference type="AlphaFoldDB" id="A0A7X4GQS9"/>
<dbReference type="PANTHER" id="PTHR46577:SF1">
    <property type="entry name" value="HTH-TYPE TRANSCRIPTIONAL REGULATORY PROTEIN GABR"/>
    <property type="match status" value="1"/>
</dbReference>
<dbReference type="PANTHER" id="PTHR46577">
    <property type="entry name" value="HTH-TYPE TRANSCRIPTIONAL REGULATORY PROTEIN GABR"/>
    <property type="match status" value="1"/>
</dbReference>
<dbReference type="InterPro" id="IPR015421">
    <property type="entry name" value="PyrdxlP-dep_Trfase_major"/>
</dbReference>
<dbReference type="InterPro" id="IPR004839">
    <property type="entry name" value="Aminotransferase_I/II_large"/>
</dbReference>
<dbReference type="Gene3D" id="3.40.640.10">
    <property type="entry name" value="Type I PLP-dependent aspartate aminotransferase-like (Major domain)"/>
    <property type="match status" value="1"/>
</dbReference>
<dbReference type="Pfam" id="PF00155">
    <property type="entry name" value="Aminotran_1_2"/>
    <property type="match status" value="1"/>
</dbReference>
<dbReference type="SUPFAM" id="SSF53383">
    <property type="entry name" value="PLP-dependent transferases"/>
    <property type="match status" value="1"/>
</dbReference>
<dbReference type="EMBL" id="WWCK01000004">
    <property type="protein sequence ID" value="MYM67916.1"/>
    <property type="molecule type" value="Genomic_DNA"/>
</dbReference>
<reference evidence="2 3" key="1">
    <citation type="submission" date="2019-12" db="EMBL/GenBank/DDBJ databases">
        <title>Novel species isolated from a subtropical stream in China.</title>
        <authorList>
            <person name="Lu H."/>
        </authorList>
    </citation>
    <scope>NUCLEOTIDE SEQUENCE [LARGE SCALE GENOMIC DNA]</scope>
    <source>
        <strain evidence="2 3">FT55W</strain>
    </source>
</reference>
<organism evidence="2 3">
    <name type="scientific">Duganella rivi</name>
    <dbReference type="NCBI Taxonomy" id="2666083"/>
    <lineage>
        <taxon>Bacteria</taxon>
        <taxon>Pseudomonadati</taxon>
        <taxon>Pseudomonadota</taxon>
        <taxon>Betaproteobacteria</taxon>
        <taxon>Burkholderiales</taxon>
        <taxon>Oxalobacteraceae</taxon>
        <taxon>Telluria group</taxon>
        <taxon>Duganella</taxon>
    </lineage>
</organism>
<gene>
    <name evidence="2" type="ORF">GTP45_13880</name>
</gene>
<proteinExistence type="predicted"/>
<comment type="caution">
    <text evidence="2">The sequence shown here is derived from an EMBL/GenBank/DDBJ whole genome shotgun (WGS) entry which is preliminary data.</text>
</comment>
<dbReference type="InterPro" id="IPR015424">
    <property type="entry name" value="PyrdxlP-dep_Trfase"/>
</dbReference>
<accession>A0A7X4GQS9</accession>
<dbReference type="GO" id="GO:0008483">
    <property type="term" value="F:transaminase activity"/>
    <property type="evidence" value="ECO:0007669"/>
    <property type="project" value="UniProtKB-KW"/>
</dbReference>
<dbReference type="Proteomes" id="UP000450012">
    <property type="component" value="Unassembled WGS sequence"/>
</dbReference>
<feature type="domain" description="Aminotransferase class I/classII large" evidence="1">
    <location>
        <begin position="7"/>
        <end position="150"/>
    </location>
</feature>
<evidence type="ECO:0000313" key="2">
    <source>
        <dbReference type="EMBL" id="MYM67916.1"/>
    </source>
</evidence>
<sequence length="209" mass="22891">MALRGQLLEWARHNEAWIVEDDYLSELQLQGRAAPALASLDNSGRVLHIGSFSKTISPALRLGFVVVPPALEDRFGELAACLAPAPASVIQFAVASLLREGHYLRHLRRMKRVYAERRQALLRCLHEEAAGALEVQATAGMAVVTRLRADAPDTDIALRALPFGLAPAPLSPWYVHAPQPRGLLLGVTNVDARRLSADCRRLAELVRQA</sequence>
<keyword evidence="2" id="KW-0032">Aminotransferase</keyword>
<keyword evidence="3" id="KW-1185">Reference proteome</keyword>
<evidence type="ECO:0000313" key="3">
    <source>
        <dbReference type="Proteomes" id="UP000450012"/>
    </source>
</evidence>
<dbReference type="GO" id="GO:0030170">
    <property type="term" value="F:pyridoxal phosphate binding"/>
    <property type="evidence" value="ECO:0007669"/>
    <property type="project" value="InterPro"/>
</dbReference>
<keyword evidence="2" id="KW-0808">Transferase</keyword>